<dbReference type="InterPro" id="IPR006913">
    <property type="entry name" value="CENP-V/GFA"/>
</dbReference>
<dbReference type="Pfam" id="PF04828">
    <property type="entry name" value="GFA"/>
    <property type="match status" value="1"/>
</dbReference>
<proteinExistence type="inferred from homology"/>
<dbReference type="InterPro" id="IPR011057">
    <property type="entry name" value="Mss4-like_sf"/>
</dbReference>
<feature type="domain" description="CENP-V/GFA" evidence="4">
    <location>
        <begin position="6"/>
        <end position="119"/>
    </location>
</feature>
<gene>
    <name evidence="5" type="ORF">Q5H94_19085</name>
</gene>
<evidence type="ECO:0000313" key="5">
    <source>
        <dbReference type="EMBL" id="MDO7844442.1"/>
    </source>
</evidence>
<comment type="caution">
    <text evidence="5">The sequence shown here is derived from an EMBL/GenBank/DDBJ whole genome shotgun (WGS) entry which is preliminary data.</text>
</comment>
<organism evidence="5 6">
    <name type="scientific">Sphingomonas immobilis</name>
    <dbReference type="NCBI Taxonomy" id="3063997"/>
    <lineage>
        <taxon>Bacteria</taxon>
        <taxon>Pseudomonadati</taxon>
        <taxon>Pseudomonadota</taxon>
        <taxon>Alphaproteobacteria</taxon>
        <taxon>Sphingomonadales</taxon>
        <taxon>Sphingomonadaceae</taxon>
        <taxon>Sphingomonas</taxon>
    </lineage>
</organism>
<sequence length="120" mass="12883">MTHGRLTGACHCGAVTVSLPARPDGLSRCNCTLCTKTGAVWGYYDPADVTVTGTLDGYVRADMPEPCLSTDRCRTCGCIVQWHAIVPLDCPRMGINMNLFDPADIAGIATDHIDGRSWPL</sequence>
<evidence type="ECO:0000313" key="6">
    <source>
        <dbReference type="Proteomes" id="UP001176468"/>
    </source>
</evidence>
<protein>
    <submittedName>
        <fullName evidence="5">GFA family protein</fullName>
    </submittedName>
</protein>
<dbReference type="Proteomes" id="UP001176468">
    <property type="component" value="Unassembled WGS sequence"/>
</dbReference>
<dbReference type="EMBL" id="JAUQSZ010000016">
    <property type="protein sequence ID" value="MDO7844442.1"/>
    <property type="molecule type" value="Genomic_DNA"/>
</dbReference>
<evidence type="ECO:0000256" key="2">
    <source>
        <dbReference type="ARBA" id="ARBA00022723"/>
    </source>
</evidence>
<dbReference type="Gene3D" id="2.170.150.70">
    <property type="match status" value="1"/>
</dbReference>
<name>A0ABT9A4T9_9SPHN</name>
<reference evidence="5" key="1">
    <citation type="submission" date="2023-07" db="EMBL/GenBank/DDBJ databases">
        <authorList>
            <person name="Kim M.K."/>
        </authorList>
    </citation>
    <scope>NUCLEOTIDE SEQUENCE</scope>
    <source>
        <strain evidence="5">CA1-15</strain>
    </source>
</reference>
<keyword evidence="6" id="KW-1185">Reference proteome</keyword>
<evidence type="ECO:0000256" key="1">
    <source>
        <dbReference type="ARBA" id="ARBA00005495"/>
    </source>
</evidence>
<dbReference type="PROSITE" id="PS51891">
    <property type="entry name" value="CENP_V_GFA"/>
    <property type="match status" value="1"/>
</dbReference>
<evidence type="ECO:0000256" key="3">
    <source>
        <dbReference type="ARBA" id="ARBA00022833"/>
    </source>
</evidence>
<dbReference type="InterPro" id="IPR052355">
    <property type="entry name" value="CENP-V-like"/>
</dbReference>
<dbReference type="PANTHER" id="PTHR28620:SF1">
    <property type="entry name" value="CENP-V_GFA DOMAIN-CONTAINING PROTEIN"/>
    <property type="match status" value="1"/>
</dbReference>
<keyword evidence="3" id="KW-0862">Zinc</keyword>
<dbReference type="PANTHER" id="PTHR28620">
    <property type="entry name" value="CENTROMERE PROTEIN V"/>
    <property type="match status" value="1"/>
</dbReference>
<dbReference type="RefSeq" id="WP_304562840.1">
    <property type="nucleotide sequence ID" value="NZ_JAUQSZ010000016.1"/>
</dbReference>
<keyword evidence="2" id="KW-0479">Metal-binding</keyword>
<accession>A0ABT9A4T9</accession>
<dbReference type="SUPFAM" id="SSF51316">
    <property type="entry name" value="Mss4-like"/>
    <property type="match status" value="1"/>
</dbReference>
<comment type="similarity">
    <text evidence="1">Belongs to the Gfa family.</text>
</comment>
<evidence type="ECO:0000259" key="4">
    <source>
        <dbReference type="PROSITE" id="PS51891"/>
    </source>
</evidence>